<protein>
    <submittedName>
        <fullName evidence="1">Uncharacterized protein</fullName>
    </submittedName>
</protein>
<gene>
    <name evidence="1" type="ORF">UFOVP328_393</name>
</gene>
<name>A0A6J5LZN3_9CAUD</name>
<accession>A0A6J5LZN3</accession>
<reference evidence="1" key="1">
    <citation type="submission" date="2020-04" db="EMBL/GenBank/DDBJ databases">
        <authorList>
            <person name="Chiriac C."/>
            <person name="Salcher M."/>
            <person name="Ghai R."/>
            <person name="Kavagutti S V."/>
        </authorList>
    </citation>
    <scope>NUCLEOTIDE SEQUENCE</scope>
</reference>
<sequence>MLNYQEIGMAFSGLPASKFVDDAITANVWLFLSVWYAPFVLMSRGSDVDQWVSRFSLNGAKSLCG</sequence>
<evidence type="ECO:0000313" key="1">
    <source>
        <dbReference type="EMBL" id="CAB4138200.1"/>
    </source>
</evidence>
<proteinExistence type="predicted"/>
<organism evidence="1">
    <name type="scientific">uncultured Caudovirales phage</name>
    <dbReference type="NCBI Taxonomy" id="2100421"/>
    <lineage>
        <taxon>Viruses</taxon>
        <taxon>Duplodnaviria</taxon>
        <taxon>Heunggongvirae</taxon>
        <taxon>Uroviricota</taxon>
        <taxon>Caudoviricetes</taxon>
        <taxon>Peduoviridae</taxon>
        <taxon>Maltschvirus</taxon>
        <taxon>Maltschvirus maltsch</taxon>
    </lineage>
</organism>
<dbReference type="EMBL" id="LR796341">
    <property type="protein sequence ID" value="CAB4138200.1"/>
    <property type="molecule type" value="Genomic_DNA"/>
</dbReference>